<evidence type="ECO:0000256" key="1">
    <source>
        <dbReference type="ARBA" id="ARBA00023157"/>
    </source>
</evidence>
<organism evidence="5 6">
    <name type="scientific">Aristolochia fimbriata</name>
    <name type="common">White veined hardy Dutchman's pipe vine</name>
    <dbReference type="NCBI Taxonomy" id="158543"/>
    <lineage>
        <taxon>Eukaryota</taxon>
        <taxon>Viridiplantae</taxon>
        <taxon>Streptophyta</taxon>
        <taxon>Embryophyta</taxon>
        <taxon>Tracheophyta</taxon>
        <taxon>Spermatophyta</taxon>
        <taxon>Magnoliopsida</taxon>
        <taxon>Magnoliidae</taxon>
        <taxon>Piperales</taxon>
        <taxon>Aristolochiaceae</taxon>
        <taxon>Aristolochia</taxon>
    </lineage>
</organism>
<evidence type="ECO:0000259" key="4">
    <source>
        <dbReference type="PROSITE" id="PS51485"/>
    </source>
</evidence>
<keyword evidence="1" id="KW-1015">Disulfide bond</keyword>
<reference evidence="5 6" key="1">
    <citation type="submission" date="2021-07" db="EMBL/GenBank/DDBJ databases">
        <title>The Aristolochia fimbriata genome: insights into angiosperm evolution, floral development and chemical biosynthesis.</title>
        <authorList>
            <person name="Jiao Y."/>
        </authorList>
    </citation>
    <scope>NUCLEOTIDE SEQUENCE [LARGE SCALE GENOMIC DNA]</scope>
    <source>
        <strain evidence="5">IBCAS-2021</strain>
        <tissue evidence="5">Leaf</tissue>
    </source>
</reference>
<dbReference type="Pfam" id="PF02298">
    <property type="entry name" value="Cu_bind_like"/>
    <property type="match status" value="1"/>
</dbReference>
<gene>
    <name evidence="5" type="ORF">H6P81_018053</name>
</gene>
<dbReference type="SUPFAM" id="SSF49503">
    <property type="entry name" value="Cupredoxins"/>
    <property type="match status" value="1"/>
</dbReference>
<dbReference type="GO" id="GO:0009055">
    <property type="term" value="F:electron transfer activity"/>
    <property type="evidence" value="ECO:0007669"/>
    <property type="project" value="InterPro"/>
</dbReference>
<feature type="domain" description="Phytocyanin" evidence="4">
    <location>
        <begin position="43"/>
        <end position="139"/>
    </location>
</feature>
<dbReference type="Proteomes" id="UP000825729">
    <property type="component" value="Unassembled WGS sequence"/>
</dbReference>
<proteinExistence type="predicted"/>
<keyword evidence="2" id="KW-0325">Glycoprotein</keyword>
<sequence>MLTRNPPVQIRTRREQVTMGAALLSAIAVVFLLIARIDVVRGKLYFVGDQYGWRYDDQDWPADKKFFAGDELRFFYDNLFHNVVEVDEAGYRNCVASPASKTFNSGEETFPLEKGTHYFICSVADHCEKRGMKLAIVVN</sequence>
<dbReference type="InterPro" id="IPR003245">
    <property type="entry name" value="Phytocyanin_dom"/>
</dbReference>
<dbReference type="GO" id="GO:0005886">
    <property type="term" value="C:plasma membrane"/>
    <property type="evidence" value="ECO:0007669"/>
    <property type="project" value="TreeGrafter"/>
</dbReference>
<dbReference type="EMBL" id="JAINDJ010000007">
    <property type="protein sequence ID" value="KAG9442199.1"/>
    <property type="molecule type" value="Genomic_DNA"/>
</dbReference>
<dbReference type="Gene3D" id="2.60.40.420">
    <property type="entry name" value="Cupredoxins - blue copper proteins"/>
    <property type="match status" value="1"/>
</dbReference>
<evidence type="ECO:0000256" key="2">
    <source>
        <dbReference type="ARBA" id="ARBA00023180"/>
    </source>
</evidence>
<keyword evidence="3" id="KW-0472">Membrane</keyword>
<keyword evidence="3" id="KW-0812">Transmembrane</keyword>
<keyword evidence="3" id="KW-1133">Transmembrane helix</keyword>
<evidence type="ECO:0000256" key="3">
    <source>
        <dbReference type="SAM" id="Phobius"/>
    </source>
</evidence>
<protein>
    <recommendedName>
        <fullName evidence="4">Phytocyanin domain-containing protein</fullName>
    </recommendedName>
</protein>
<dbReference type="InterPro" id="IPR008972">
    <property type="entry name" value="Cupredoxin"/>
</dbReference>
<dbReference type="FunFam" id="2.60.40.420:FF:000034">
    <property type="entry name" value="Cupredoxin superfamily protein"/>
    <property type="match status" value="1"/>
</dbReference>
<feature type="transmembrane region" description="Helical" evidence="3">
    <location>
        <begin position="16"/>
        <end position="35"/>
    </location>
</feature>
<name>A0AAV7E150_ARIFI</name>
<comment type="caution">
    <text evidence="5">The sequence shown here is derived from an EMBL/GenBank/DDBJ whole genome shotgun (WGS) entry which is preliminary data.</text>
</comment>
<dbReference type="PANTHER" id="PTHR33021">
    <property type="entry name" value="BLUE COPPER PROTEIN"/>
    <property type="match status" value="1"/>
</dbReference>
<dbReference type="PROSITE" id="PS51485">
    <property type="entry name" value="PHYTOCYANIN"/>
    <property type="match status" value="1"/>
</dbReference>
<evidence type="ECO:0000313" key="6">
    <source>
        <dbReference type="Proteomes" id="UP000825729"/>
    </source>
</evidence>
<dbReference type="CDD" id="cd04216">
    <property type="entry name" value="Phytocyanin"/>
    <property type="match status" value="1"/>
</dbReference>
<evidence type="ECO:0000313" key="5">
    <source>
        <dbReference type="EMBL" id="KAG9442199.1"/>
    </source>
</evidence>
<dbReference type="AlphaFoldDB" id="A0AAV7E150"/>
<keyword evidence="6" id="KW-1185">Reference proteome</keyword>
<dbReference type="InterPro" id="IPR039391">
    <property type="entry name" value="Phytocyanin-like"/>
</dbReference>
<dbReference type="PANTHER" id="PTHR33021:SF377">
    <property type="entry name" value="OS02G0731400 PROTEIN"/>
    <property type="match status" value="1"/>
</dbReference>
<accession>A0AAV7E150</accession>